<proteinExistence type="predicted"/>
<reference evidence="1" key="1">
    <citation type="journal article" date="2019" name="bioRxiv">
        <title>The Genome of the Zebra Mussel, Dreissena polymorpha: A Resource for Invasive Species Research.</title>
        <authorList>
            <person name="McCartney M.A."/>
            <person name="Auch B."/>
            <person name="Kono T."/>
            <person name="Mallez S."/>
            <person name="Zhang Y."/>
            <person name="Obille A."/>
            <person name="Becker A."/>
            <person name="Abrahante J.E."/>
            <person name="Garbe J."/>
            <person name="Badalamenti J.P."/>
            <person name="Herman A."/>
            <person name="Mangelson H."/>
            <person name="Liachko I."/>
            <person name="Sullivan S."/>
            <person name="Sone E.D."/>
            <person name="Koren S."/>
            <person name="Silverstein K.A.T."/>
            <person name="Beckman K.B."/>
            <person name="Gohl D.M."/>
        </authorList>
    </citation>
    <scope>NUCLEOTIDE SEQUENCE</scope>
    <source>
        <strain evidence="1">Duluth1</strain>
        <tissue evidence="1">Whole animal</tissue>
    </source>
</reference>
<reference evidence="1" key="2">
    <citation type="submission" date="2020-11" db="EMBL/GenBank/DDBJ databases">
        <authorList>
            <person name="McCartney M.A."/>
            <person name="Auch B."/>
            <person name="Kono T."/>
            <person name="Mallez S."/>
            <person name="Becker A."/>
            <person name="Gohl D.M."/>
            <person name="Silverstein K.A.T."/>
            <person name="Koren S."/>
            <person name="Bechman K.B."/>
            <person name="Herman A."/>
            <person name="Abrahante J.E."/>
            <person name="Garbe J."/>
        </authorList>
    </citation>
    <scope>NUCLEOTIDE SEQUENCE</scope>
    <source>
        <strain evidence="1">Duluth1</strain>
        <tissue evidence="1">Whole animal</tissue>
    </source>
</reference>
<keyword evidence="2" id="KW-1185">Reference proteome</keyword>
<protein>
    <submittedName>
        <fullName evidence="1">Uncharacterized protein</fullName>
    </submittedName>
</protein>
<dbReference type="Proteomes" id="UP000828390">
    <property type="component" value="Unassembled WGS sequence"/>
</dbReference>
<evidence type="ECO:0000313" key="2">
    <source>
        <dbReference type="Proteomes" id="UP000828390"/>
    </source>
</evidence>
<dbReference type="EMBL" id="JAIWYP010000004">
    <property type="protein sequence ID" value="KAH3842501.1"/>
    <property type="molecule type" value="Genomic_DNA"/>
</dbReference>
<accession>A0A9D4KNX8</accession>
<dbReference type="AlphaFoldDB" id="A0A9D4KNX8"/>
<evidence type="ECO:0000313" key="1">
    <source>
        <dbReference type="EMBL" id="KAH3842501.1"/>
    </source>
</evidence>
<gene>
    <name evidence="1" type="ORF">DPMN_115997</name>
</gene>
<name>A0A9D4KNX8_DREPO</name>
<organism evidence="1 2">
    <name type="scientific">Dreissena polymorpha</name>
    <name type="common">Zebra mussel</name>
    <name type="synonym">Mytilus polymorpha</name>
    <dbReference type="NCBI Taxonomy" id="45954"/>
    <lineage>
        <taxon>Eukaryota</taxon>
        <taxon>Metazoa</taxon>
        <taxon>Spiralia</taxon>
        <taxon>Lophotrochozoa</taxon>
        <taxon>Mollusca</taxon>
        <taxon>Bivalvia</taxon>
        <taxon>Autobranchia</taxon>
        <taxon>Heteroconchia</taxon>
        <taxon>Euheterodonta</taxon>
        <taxon>Imparidentia</taxon>
        <taxon>Neoheterodontei</taxon>
        <taxon>Myida</taxon>
        <taxon>Dreissenoidea</taxon>
        <taxon>Dreissenidae</taxon>
        <taxon>Dreissena</taxon>
    </lineage>
</organism>
<comment type="caution">
    <text evidence="1">The sequence shown here is derived from an EMBL/GenBank/DDBJ whole genome shotgun (WGS) entry which is preliminary data.</text>
</comment>
<sequence length="100" mass="11427">MCESLQDLLEAPGLFIEKLSRFLVEEDGKHVFKRPLSESNCKSVISAIKENIKFDGFKGSDEEDKEEELVGYTPELKYFAQQENMIDSIAEVYVEKSLTT</sequence>